<proteinExistence type="predicted"/>
<name>A0A2P2IZQ3_RHIMU</name>
<reference evidence="1" key="1">
    <citation type="submission" date="2018-02" db="EMBL/GenBank/DDBJ databases">
        <title>Rhizophora mucronata_Transcriptome.</title>
        <authorList>
            <person name="Meera S.P."/>
            <person name="Sreeshan A."/>
            <person name="Augustine A."/>
        </authorList>
    </citation>
    <scope>NUCLEOTIDE SEQUENCE</scope>
    <source>
        <tissue evidence="1">Leaf</tissue>
    </source>
</reference>
<dbReference type="EMBL" id="GGEC01006222">
    <property type="protein sequence ID" value="MBW86705.1"/>
    <property type="molecule type" value="Transcribed_RNA"/>
</dbReference>
<accession>A0A2P2IZQ3</accession>
<evidence type="ECO:0000313" key="1">
    <source>
        <dbReference type="EMBL" id="MBW86705.1"/>
    </source>
</evidence>
<sequence length="29" mass="3443">MLTYMHIFSCVSVSFYLKKKNPIFFVSIV</sequence>
<organism evidence="1">
    <name type="scientific">Rhizophora mucronata</name>
    <name type="common">Asiatic mangrove</name>
    <dbReference type="NCBI Taxonomy" id="61149"/>
    <lineage>
        <taxon>Eukaryota</taxon>
        <taxon>Viridiplantae</taxon>
        <taxon>Streptophyta</taxon>
        <taxon>Embryophyta</taxon>
        <taxon>Tracheophyta</taxon>
        <taxon>Spermatophyta</taxon>
        <taxon>Magnoliopsida</taxon>
        <taxon>eudicotyledons</taxon>
        <taxon>Gunneridae</taxon>
        <taxon>Pentapetalae</taxon>
        <taxon>rosids</taxon>
        <taxon>fabids</taxon>
        <taxon>Malpighiales</taxon>
        <taxon>Rhizophoraceae</taxon>
        <taxon>Rhizophora</taxon>
    </lineage>
</organism>
<dbReference type="AlphaFoldDB" id="A0A2P2IZQ3"/>
<protein>
    <submittedName>
        <fullName evidence="1">Uncharacterized protein</fullName>
    </submittedName>
</protein>